<protein>
    <submittedName>
        <fullName evidence="1">Uncharacterized protein</fullName>
    </submittedName>
</protein>
<organism evidence="1 2">
    <name type="scientific">Chytriomyces confervae</name>
    <dbReference type="NCBI Taxonomy" id="246404"/>
    <lineage>
        <taxon>Eukaryota</taxon>
        <taxon>Fungi</taxon>
        <taxon>Fungi incertae sedis</taxon>
        <taxon>Chytridiomycota</taxon>
        <taxon>Chytridiomycota incertae sedis</taxon>
        <taxon>Chytridiomycetes</taxon>
        <taxon>Chytridiales</taxon>
        <taxon>Chytriomycetaceae</taxon>
        <taxon>Chytriomyces</taxon>
    </lineage>
</organism>
<sequence length="302" mass="33490">MGGSNGNICVDSSVEIRDFAYARDDRRHFGHPQSLCFKRNELRLPARRPSKTENLRKPEIMYDTEADSHIYLNVGNLDETTQDTDNDDDMDDENTDLSLLGTFPFLVVHVQQQLNRPAGVAGKQMLRVTRSKGLFDFAKGADYEMDLKESEHVLLVETDSDTSSLESSSGGTAGALDKLKAVDRFASIEDLDSPLLAKSPMLVDSNSDSKVDVKTASVVQMEPEPEELVEHLEQFLQMQHEYGTGWVVAVKVCLRDVGGGPVLADSMSALLREKEDGTSARVVHRFSVRLVDLGLVPRSYVK</sequence>
<dbReference type="OrthoDB" id="2149048at2759"/>
<dbReference type="AlphaFoldDB" id="A0A507EDH9"/>
<evidence type="ECO:0000313" key="2">
    <source>
        <dbReference type="Proteomes" id="UP000320333"/>
    </source>
</evidence>
<accession>A0A507EDH9</accession>
<reference evidence="1 2" key="1">
    <citation type="journal article" date="2019" name="Sci. Rep.">
        <title>Comparative genomics of chytrid fungi reveal insights into the obligate biotrophic and pathogenic lifestyle of Synchytrium endobioticum.</title>
        <authorList>
            <person name="van de Vossenberg B.T.L.H."/>
            <person name="Warris S."/>
            <person name="Nguyen H.D.T."/>
            <person name="van Gent-Pelzer M.P.E."/>
            <person name="Joly D.L."/>
            <person name="van de Geest H.C."/>
            <person name="Bonants P.J.M."/>
            <person name="Smith D.S."/>
            <person name="Levesque C.A."/>
            <person name="van der Lee T.A.J."/>
        </authorList>
    </citation>
    <scope>NUCLEOTIDE SEQUENCE [LARGE SCALE GENOMIC DNA]</scope>
    <source>
        <strain evidence="1 2">CBS 675.73</strain>
    </source>
</reference>
<gene>
    <name evidence="1" type="ORF">CcCBS67573_g08895</name>
</gene>
<name>A0A507EDH9_9FUNG</name>
<dbReference type="EMBL" id="QEAP01000657">
    <property type="protein sequence ID" value="TPX61772.1"/>
    <property type="molecule type" value="Genomic_DNA"/>
</dbReference>
<keyword evidence="2" id="KW-1185">Reference proteome</keyword>
<proteinExistence type="predicted"/>
<comment type="caution">
    <text evidence="1">The sequence shown here is derived from an EMBL/GenBank/DDBJ whole genome shotgun (WGS) entry which is preliminary data.</text>
</comment>
<evidence type="ECO:0000313" key="1">
    <source>
        <dbReference type="EMBL" id="TPX61772.1"/>
    </source>
</evidence>
<dbReference type="Proteomes" id="UP000320333">
    <property type="component" value="Unassembled WGS sequence"/>
</dbReference>